<dbReference type="InterPro" id="IPR015943">
    <property type="entry name" value="WD40/YVTN_repeat-like_dom_sf"/>
</dbReference>
<dbReference type="Proteomes" id="UP000475249">
    <property type="component" value="Unassembled WGS sequence"/>
</dbReference>
<gene>
    <name evidence="1" type="ORF">GTQ38_15510</name>
</gene>
<dbReference type="GO" id="GO:0016603">
    <property type="term" value="F:glutaminyl-peptide cyclotransferase activity"/>
    <property type="evidence" value="ECO:0007669"/>
    <property type="project" value="InterPro"/>
</dbReference>
<dbReference type="SUPFAM" id="SSF50969">
    <property type="entry name" value="YVTN repeat-like/Quinoprotein amine dehydrogenase"/>
    <property type="match status" value="1"/>
</dbReference>
<dbReference type="PROSITE" id="PS51257">
    <property type="entry name" value="PROKAR_LIPOPROTEIN"/>
    <property type="match status" value="1"/>
</dbReference>
<keyword evidence="1" id="KW-0808">Transferase</keyword>
<dbReference type="Gene3D" id="2.130.10.10">
    <property type="entry name" value="YVTN repeat-like/Quinoprotein amine dehydrogenase"/>
    <property type="match status" value="1"/>
</dbReference>
<name>A0A6L9EF72_9FLAO</name>
<keyword evidence="2" id="KW-1185">Reference proteome</keyword>
<dbReference type="PANTHER" id="PTHR31270:SF1">
    <property type="entry name" value="GLUTAMINYL-PEPTIDE CYCLOTRANSFERASE"/>
    <property type="match status" value="1"/>
</dbReference>
<accession>A0A6L9EF72</accession>
<dbReference type="PANTHER" id="PTHR31270">
    <property type="entry name" value="GLUTAMINYL-PEPTIDE CYCLOTRANSFERASE"/>
    <property type="match status" value="1"/>
</dbReference>
<dbReference type="InterPro" id="IPR011044">
    <property type="entry name" value="Quino_amine_DH_bsu"/>
</dbReference>
<evidence type="ECO:0000313" key="2">
    <source>
        <dbReference type="Proteomes" id="UP000475249"/>
    </source>
</evidence>
<sequence length="352" mass="40163">MGLMKFFSCSILIFFLACGGETNPRNLFDIQIEGNRKQLQQGESVGVSIQNKKGKTIDHVSYFIDGKELPFQSGKIVLDIEKLGNKLLEAKIAYEGNSIAIDKKIKVLAKMPPEIYTYEVIQEYPHDIEAFTQGLEFHNDTLYEGTGSGKGRKSFLRKIDYRTGKVLQQTDLEKEYFGEGISILNDKVYQLTWQKRMGFIYDLSSLKRSDSFQYGESKEGWGLCNDGKKLYKSDGTEKIWILNPETLVEEGYIQTVTNKSIFNKANELEYVDGKIYANVWQKESMMIIDAKSGAIEGVINFGGLKKRVKQHDKLDVLNGVAYHPERGTFFVTGKNWDKLFEVRIKKKEDGDL</sequence>
<comment type="caution">
    <text evidence="1">The sequence shown here is derived from an EMBL/GenBank/DDBJ whole genome shotgun (WGS) entry which is preliminary data.</text>
</comment>
<evidence type="ECO:0000313" key="1">
    <source>
        <dbReference type="EMBL" id="NAS13420.1"/>
    </source>
</evidence>
<proteinExistence type="predicted"/>
<dbReference type="InterPro" id="IPR007788">
    <property type="entry name" value="QCT"/>
</dbReference>
<dbReference type="AlphaFoldDB" id="A0A6L9EF72"/>
<organism evidence="1 2">
    <name type="scientific">Poritiphilus flavus</name>
    <dbReference type="NCBI Taxonomy" id="2697053"/>
    <lineage>
        <taxon>Bacteria</taxon>
        <taxon>Pseudomonadati</taxon>
        <taxon>Bacteroidota</taxon>
        <taxon>Flavobacteriia</taxon>
        <taxon>Flavobacteriales</taxon>
        <taxon>Flavobacteriaceae</taxon>
        <taxon>Poritiphilus</taxon>
    </lineage>
</organism>
<protein>
    <submittedName>
        <fullName evidence="1">Glutaminyl-peptide cyclotransferase</fullName>
    </submittedName>
</protein>
<dbReference type="EMBL" id="WXYO01000007">
    <property type="protein sequence ID" value="NAS13420.1"/>
    <property type="molecule type" value="Genomic_DNA"/>
</dbReference>
<reference evidence="1 2" key="1">
    <citation type="submission" date="2020-01" db="EMBL/GenBank/DDBJ databases">
        <title>Bacteria diversity of Porities sp.</title>
        <authorList>
            <person name="Wang G."/>
        </authorList>
    </citation>
    <scope>NUCLEOTIDE SEQUENCE [LARGE SCALE GENOMIC DNA]</scope>
    <source>
        <strain evidence="1 2">R33</strain>
    </source>
</reference>
<dbReference type="Pfam" id="PF05096">
    <property type="entry name" value="Glu_cyclase_2"/>
    <property type="match status" value="1"/>
</dbReference>